<keyword evidence="2" id="KW-1133">Transmembrane helix</keyword>
<dbReference type="PANTHER" id="PTHR38812">
    <property type="entry name" value="MU-LIKE PROPHAGE FLUMU PROTEIN GP42"/>
    <property type="match status" value="1"/>
</dbReference>
<keyword evidence="5" id="KW-1185">Reference proteome</keyword>
<evidence type="ECO:0000256" key="1">
    <source>
        <dbReference type="SAM" id="MobiDB-lite"/>
    </source>
</evidence>
<keyword evidence="2" id="KW-0472">Membrane</keyword>
<evidence type="ECO:0000313" key="4">
    <source>
        <dbReference type="EMBL" id="ODA34028.1"/>
    </source>
</evidence>
<gene>
    <name evidence="4" type="ORF">A8L45_08255</name>
</gene>
<feature type="transmembrane region" description="Helical" evidence="2">
    <location>
        <begin position="422"/>
        <end position="450"/>
    </location>
</feature>
<proteinExistence type="predicted"/>
<dbReference type="RefSeq" id="WP_068901099.1">
    <property type="nucleotide sequence ID" value="NZ_JBHUIF010000013.1"/>
</dbReference>
<dbReference type="OrthoDB" id="8019720at2"/>
<evidence type="ECO:0000313" key="5">
    <source>
        <dbReference type="Proteomes" id="UP000094936"/>
    </source>
</evidence>
<keyword evidence="2" id="KW-0812">Transmembrane</keyword>
<dbReference type="PANTHER" id="PTHR38812:SF2">
    <property type="entry name" value="MU-LIKE PROPHAGE FLUMU PROTEIN GP42"/>
    <property type="match status" value="1"/>
</dbReference>
<comment type="caution">
    <text evidence="4">The sequence shown here is derived from an EMBL/GenBank/DDBJ whole genome shotgun (WGS) entry which is preliminary data.</text>
</comment>
<sequence length="809" mass="86512">MAELAVAVVLRAVDKISEPMRRIRKNTEKLSGACKSAGSAADTFSRRQETLRKRTEAANRVLVKHKLVTDSLTRLNRQVAGLASHLGNASSEAASLGIKLGVVAGLAGWGFKTQFVDTAAQFERFQTILETTEGSSEKARQAMQWVSEFATKTPYELAEVNEAFVKLRAYGMDPTQGLLMTLGNTSSAMGKDLMQAVEAVADAVTGENERLKEFGIKASTKGNTITYEYTNKAGEQETRQVDKNDRKGIQRALSEIFDQKYSGAMDRLSKTWSGMISNLSDQWTRFANMVMEAGVFDFMKSKLSHILATINAMADSGQLQAYARKLSESLITGLKALWRFGTAAVDVGRDVVWAASRVAEALGGWKPLLMTLTGLMAGKFLVSVLMVVKTLGGAVFQLVRLAKNGFGFLLSKLNLLMRAGSVLRVVFAASPIGLIITAVTAAVGLVMAFWQEIKAFGLGVVAGFREAAAPIKAMFLPLAPMFSALSDAIGWVVSALSSLFAPSQATAAELGRVSEAGRQFGSYLAGAIKLLLSPFGFLIDLVQQLATFVTDLSGRVTDWLLAVIPMEAAVIALCDAWKWVTNVVSQLAPIITPLLGLFDAVAQAAQLAGQWLSDAFTAALIPLAALQDAISWIADNLSTITGAADAVGGVMDGAWEGTRGAVTSALDWAFGTNDDEKDHSPQSPTVPPSTSAPSEPTSLPSITVESPSVPTAPVLSTPPSMTGSPSELTVSMPPAKPSPKPARPLMAREAPQQVSQFEQHNTITVVQQPGEDGEQLARRIVREEIKMKEQAASARQRGALFDYQESVTP</sequence>
<dbReference type="AlphaFoldDB" id="A0A1C3ELB6"/>
<accession>A0A1C3ELB6</accession>
<feature type="compositionally biased region" description="Low complexity" evidence="1">
    <location>
        <begin position="688"/>
        <end position="701"/>
    </location>
</feature>
<dbReference type="Proteomes" id="UP000094936">
    <property type="component" value="Unassembled WGS sequence"/>
</dbReference>
<dbReference type="InterPro" id="IPR053058">
    <property type="entry name" value="Mulikevirus_tape_measure"/>
</dbReference>
<dbReference type="EMBL" id="LYBM01000011">
    <property type="protein sequence ID" value="ODA34028.1"/>
    <property type="molecule type" value="Genomic_DNA"/>
</dbReference>
<reference evidence="4 5" key="1">
    <citation type="submission" date="2016-05" db="EMBL/GenBank/DDBJ databases">
        <title>Genomic Taxonomy of the Vibrionaceae.</title>
        <authorList>
            <person name="Gomez-Gil B."/>
            <person name="Enciso-Ibarra J."/>
        </authorList>
    </citation>
    <scope>NUCLEOTIDE SEQUENCE [LARGE SCALE GENOMIC DNA]</scope>
    <source>
        <strain evidence="4 5">CAIM 1920</strain>
    </source>
</reference>
<organism evidence="4 5">
    <name type="scientific">Veronia pacifica</name>
    <dbReference type="NCBI Taxonomy" id="1080227"/>
    <lineage>
        <taxon>Bacteria</taxon>
        <taxon>Pseudomonadati</taxon>
        <taxon>Pseudomonadota</taxon>
        <taxon>Gammaproteobacteria</taxon>
        <taxon>Vibrionales</taxon>
        <taxon>Vibrionaceae</taxon>
        <taxon>Veronia</taxon>
    </lineage>
</organism>
<dbReference type="InterPro" id="IPR013491">
    <property type="entry name" value="Tape_meas_N"/>
</dbReference>
<protein>
    <recommendedName>
        <fullName evidence="3">Tape measure protein N-terminal domain-containing protein</fullName>
    </recommendedName>
</protein>
<dbReference type="Pfam" id="PF20155">
    <property type="entry name" value="TMP_3"/>
    <property type="match status" value="1"/>
</dbReference>
<evidence type="ECO:0000256" key="2">
    <source>
        <dbReference type="SAM" id="Phobius"/>
    </source>
</evidence>
<feature type="domain" description="Tape measure protein N-terminal" evidence="3">
    <location>
        <begin position="114"/>
        <end position="291"/>
    </location>
</feature>
<feature type="compositionally biased region" description="Polar residues" evidence="1">
    <location>
        <begin position="717"/>
        <end position="729"/>
    </location>
</feature>
<evidence type="ECO:0000259" key="3">
    <source>
        <dbReference type="Pfam" id="PF20155"/>
    </source>
</evidence>
<feature type="transmembrane region" description="Helical" evidence="2">
    <location>
        <begin position="380"/>
        <end position="401"/>
    </location>
</feature>
<feature type="region of interest" description="Disordered" evidence="1">
    <location>
        <begin position="671"/>
        <end position="746"/>
    </location>
</feature>
<name>A0A1C3ELB6_9GAMM</name>
<dbReference type="STRING" id="1080227.A8L45_08255"/>